<evidence type="ECO:0000256" key="1">
    <source>
        <dbReference type="SAM" id="MobiDB-lite"/>
    </source>
</evidence>
<dbReference type="Pfam" id="PF04564">
    <property type="entry name" value="U-box"/>
    <property type="match status" value="1"/>
</dbReference>
<dbReference type="GO" id="GO:0004842">
    <property type="term" value="F:ubiquitin-protein transferase activity"/>
    <property type="evidence" value="ECO:0007669"/>
    <property type="project" value="InterPro"/>
</dbReference>
<sequence>MEKLTMVLLWCAANNRLWFGMWCEWSWLLVVSPDLAIARKLLRFRPLNVSKTEKLYIRVELMYRTLRGLANCVAGGRRLRRPGLLREVAEVLALEIISLYASGIQFCLAAFVSKLFGDEFGAIFSLLSMAIQTVLKLLALPSLAYGLVSGGGGEPELVPVGEDRRRWPPALPSDGPPLTETEHEELTDEFPSLMCPICHGLVVEPVVCSGNTYDRPCIEKALENGGKDPTTGGEPSNLVPNYMLRSLIDTLIAAKRKRRAQDDEDEHQADAAKRARKGESSFSSTKKRKQTEEEEETTRTQRRREE</sequence>
<dbReference type="SMART" id="SM00504">
    <property type="entry name" value="Ubox"/>
    <property type="match status" value="1"/>
</dbReference>
<proteinExistence type="predicted"/>
<accession>A0AAD7XR12</accession>
<organism evidence="3 4">
    <name type="scientific">Chrysophaeum taylorii</name>
    <dbReference type="NCBI Taxonomy" id="2483200"/>
    <lineage>
        <taxon>Eukaryota</taxon>
        <taxon>Sar</taxon>
        <taxon>Stramenopiles</taxon>
        <taxon>Ochrophyta</taxon>
        <taxon>Pelagophyceae</taxon>
        <taxon>Pelagomonadales</taxon>
        <taxon>Pelagomonadaceae</taxon>
        <taxon>Chrysophaeum</taxon>
    </lineage>
</organism>
<feature type="compositionally biased region" description="Basic and acidic residues" evidence="1">
    <location>
        <begin position="297"/>
        <end position="306"/>
    </location>
</feature>
<feature type="domain" description="U-box" evidence="2">
    <location>
        <begin position="192"/>
        <end position="251"/>
    </location>
</feature>
<name>A0AAD7XR12_9STRA</name>
<dbReference type="SUPFAM" id="SSF57850">
    <property type="entry name" value="RING/U-box"/>
    <property type="match status" value="1"/>
</dbReference>
<dbReference type="Gene3D" id="3.30.40.10">
    <property type="entry name" value="Zinc/RING finger domain, C3HC4 (zinc finger)"/>
    <property type="match status" value="1"/>
</dbReference>
<gene>
    <name evidence="3" type="ORF">CTAYLR_004197</name>
</gene>
<comment type="caution">
    <text evidence="3">The sequence shown here is derived from an EMBL/GenBank/DDBJ whole genome shotgun (WGS) entry which is preliminary data.</text>
</comment>
<dbReference type="Proteomes" id="UP001230188">
    <property type="component" value="Unassembled WGS sequence"/>
</dbReference>
<dbReference type="InterPro" id="IPR013083">
    <property type="entry name" value="Znf_RING/FYVE/PHD"/>
</dbReference>
<dbReference type="InterPro" id="IPR003613">
    <property type="entry name" value="Ubox_domain"/>
</dbReference>
<protein>
    <recommendedName>
        <fullName evidence="2">U-box domain-containing protein</fullName>
    </recommendedName>
</protein>
<evidence type="ECO:0000313" key="4">
    <source>
        <dbReference type="Proteomes" id="UP001230188"/>
    </source>
</evidence>
<feature type="region of interest" description="Disordered" evidence="1">
    <location>
        <begin position="255"/>
        <end position="306"/>
    </location>
</feature>
<evidence type="ECO:0000259" key="2">
    <source>
        <dbReference type="SMART" id="SM00504"/>
    </source>
</evidence>
<keyword evidence="4" id="KW-1185">Reference proteome</keyword>
<dbReference type="GO" id="GO:0016567">
    <property type="term" value="P:protein ubiquitination"/>
    <property type="evidence" value="ECO:0007669"/>
    <property type="project" value="InterPro"/>
</dbReference>
<dbReference type="EMBL" id="JAQMWT010000308">
    <property type="protein sequence ID" value="KAJ8605916.1"/>
    <property type="molecule type" value="Genomic_DNA"/>
</dbReference>
<dbReference type="AlphaFoldDB" id="A0AAD7XR12"/>
<feature type="region of interest" description="Disordered" evidence="1">
    <location>
        <begin position="162"/>
        <end position="185"/>
    </location>
</feature>
<feature type="compositionally biased region" description="Basic and acidic residues" evidence="1">
    <location>
        <begin position="268"/>
        <end position="279"/>
    </location>
</feature>
<reference evidence="3" key="1">
    <citation type="submission" date="2023-01" db="EMBL/GenBank/DDBJ databases">
        <title>Metagenome sequencing of chrysophaentin producing Chrysophaeum taylorii.</title>
        <authorList>
            <person name="Davison J."/>
            <person name="Bewley C."/>
        </authorList>
    </citation>
    <scope>NUCLEOTIDE SEQUENCE</scope>
    <source>
        <strain evidence="3">NIES-1699</strain>
    </source>
</reference>
<evidence type="ECO:0000313" key="3">
    <source>
        <dbReference type="EMBL" id="KAJ8605916.1"/>
    </source>
</evidence>